<dbReference type="Proteomes" id="UP000799755">
    <property type="component" value="Unassembled WGS sequence"/>
</dbReference>
<organism evidence="1 2">
    <name type="scientific">Lindgomyces ingoldianus</name>
    <dbReference type="NCBI Taxonomy" id="673940"/>
    <lineage>
        <taxon>Eukaryota</taxon>
        <taxon>Fungi</taxon>
        <taxon>Dikarya</taxon>
        <taxon>Ascomycota</taxon>
        <taxon>Pezizomycotina</taxon>
        <taxon>Dothideomycetes</taxon>
        <taxon>Pleosporomycetidae</taxon>
        <taxon>Pleosporales</taxon>
        <taxon>Lindgomycetaceae</taxon>
        <taxon>Lindgomyces</taxon>
    </lineage>
</organism>
<sequence>MSIPAPTPSAKKQDWSASQYLKFHTERTRPVYDLISQIHPLITTPNPRIYDLGCGPGNSTKALIDAFPGARVTGMDSSQDMLEKARLSLPDVEFTQGDVGNFTPTGGDEEGGKGVDVLFSNAVFHWLRSSVRLPTLTRLLQSLPKGGVLAFQVPDNYTQPSHALMRSTALLPGKPWSPYFQSANIGSLSSHTRPDLDPIESPSTIYNTLVPHASSVIIWRTEYLHVLDDAGKIVEWVKGTGLQPFLHRMPESGDSGDRGRGVREAFLKEYERRLEEVYTRLEDGRVLLGYPRLFVVAVRK</sequence>
<protein>
    <submittedName>
        <fullName evidence="1">S-adenosyl-L-methionine-dependent methyltransferase</fullName>
    </submittedName>
</protein>
<proteinExistence type="predicted"/>
<gene>
    <name evidence="1" type="ORF">BDR25DRAFT_240922</name>
</gene>
<evidence type="ECO:0000313" key="2">
    <source>
        <dbReference type="Proteomes" id="UP000799755"/>
    </source>
</evidence>
<keyword evidence="1" id="KW-0489">Methyltransferase</keyword>
<evidence type="ECO:0000313" key="1">
    <source>
        <dbReference type="EMBL" id="KAF2465061.1"/>
    </source>
</evidence>
<reference evidence="1" key="1">
    <citation type="journal article" date="2020" name="Stud. Mycol.">
        <title>101 Dothideomycetes genomes: a test case for predicting lifestyles and emergence of pathogens.</title>
        <authorList>
            <person name="Haridas S."/>
            <person name="Albert R."/>
            <person name="Binder M."/>
            <person name="Bloem J."/>
            <person name="Labutti K."/>
            <person name="Salamov A."/>
            <person name="Andreopoulos B."/>
            <person name="Baker S."/>
            <person name="Barry K."/>
            <person name="Bills G."/>
            <person name="Bluhm B."/>
            <person name="Cannon C."/>
            <person name="Castanera R."/>
            <person name="Culley D."/>
            <person name="Daum C."/>
            <person name="Ezra D."/>
            <person name="Gonzalez J."/>
            <person name="Henrissat B."/>
            <person name="Kuo A."/>
            <person name="Liang C."/>
            <person name="Lipzen A."/>
            <person name="Lutzoni F."/>
            <person name="Magnuson J."/>
            <person name="Mondo S."/>
            <person name="Nolan M."/>
            <person name="Ohm R."/>
            <person name="Pangilinan J."/>
            <person name="Park H.-J."/>
            <person name="Ramirez L."/>
            <person name="Alfaro M."/>
            <person name="Sun H."/>
            <person name="Tritt A."/>
            <person name="Yoshinaga Y."/>
            <person name="Zwiers L.-H."/>
            <person name="Turgeon B."/>
            <person name="Goodwin S."/>
            <person name="Spatafora J."/>
            <person name="Crous P."/>
            <person name="Grigoriev I."/>
        </authorList>
    </citation>
    <scope>NUCLEOTIDE SEQUENCE</scope>
    <source>
        <strain evidence="1">ATCC 200398</strain>
    </source>
</reference>
<comment type="caution">
    <text evidence="1">The sequence shown here is derived from an EMBL/GenBank/DDBJ whole genome shotgun (WGS) entry which is preliminary data.</text>
</comment>
<name>A0ACB6QDQ6_9PLEO</name>
<dbReference type="EMBL" id="MU003532">
    <property type="protein sequence ID" value="KAF2465061.1"/>
    <property type="molecule type" value="Genomic_DNA"/>
</dbReference>
<keyword evidence="1" id="KW-0808">Transferase</keyword>
<accession>A0ACB6QDQ6</accession>
<keyword evidence="2" id="KW-1185">Reference proteome</keyword>